<evidence type="ECO:0000256" key="9">
    <source>
        <dbReference type="ARBA" id="ARBA00022989"/>
    </source>
</evidence>
<comment type="caution">
    <text evidence="14">The sequence shown here is derived from an EMBL/GenBank/DDBJ whole genome shotgun (WGS) entry which is preliminary data.</text>
</comment>
<dbReference type="Gene3D" id="6.10.340.10">
    <property type="match status" value="1"/>
</dbReference>
<keyword evidence="11 12" id="KW-0472">Membrane</keyword>
<dbReference type="Pfam" id="PF00672">
    <property type="entry name" value="HAMP"/>
    <property type="match status" value="1"/>
</dbReference>
<reference evidence="14 15" key="1">
    <citation type="submission" date="2021-07" db="EMBL/GenBank/DDBJ databases">
        <title>Paenibacillus radiodurans sp. nov., isolated from the southeastern edge of Tengger Desert.</title>
        <authorList>
            <person name="Zhang G."/>
        </authorList>
    </citation>
    <scope>NUCLEOTIDE SEQUENCE [LARGE SCALE GENOMIC DNA]</scope>
    <source>
        <strain evidence="14 15">CCM 7311</strain>
    </source>
</reference>
<accession>A0ABS7BWI6</accession>
<evidence type="ECO:0000256" key="4">
    <source>
        <dbReference type="ARBA" id="ARBA00022679"/>
    </source>
</evidence>
<dbReference type="SUPFAM" id="SSF158472">
    <property type="entry name" value="HAMP domain-like"/>
    <property type="match status" value="1"/>
</dbReference>
<evidence type="ECO:0000313" key="14">
    <source>
        <dbReference type="EMBL" id="MBW7453021.1"/>
    </source>
</evidence>
<dbReference type="InterPro" id="IPR050640">
    <property type="entry name" value="Bact_2-comp_sensor_kinase"/>
</dbReference>
<dbReference type="PANTHER" id="PTHR34220:SF11">
    <property type="entry name" value="SENSOR PROTEIN KINASE HPTS"/>
    <property type="match status" value="1"/>
</dbReference>
<keyword evidence="4" id="KW-0808">Transferase</keyword>
<keyword evidence="7 14" id="KW-0418">Kinase</keyword>
<evidence type="ECO:0000256" key="1">
    <source>
        <dbReference type="ARBA" id="ARBA00004651"/>
    </source>
</evidence>
<dbReference type="PANTHER" id="PTHR34220">
    <property type="entry name" value="SENSOR HISTIDINE KINASE YPDA"/>
    <property type="match status" value="1"/>
</dbReference>
<keyword evidence="9 12" id="KW-1133">Transmembrane helix</keyword>
<dbReference type="Gene3D" id="3.30.565.10">
    <property type="entry name" value="Histidine kinase-like ATPase, C-terminal domain"/>
    <property type="match status" value="1"/>
</dbReference>
<organism evidence="14 15">
    <name type="scientific">Paenibacillus sepulcri</name>
    <dbReference type="NCBI Taxonomy" id="359917"/>
    <lineage>
        <taxon>Bacteria</taxon>
        <taxon>Bacillati</taxon>
        <taxon>Bacillota</taxon>
        <taxon>Bacilli</taxon>
        <taxon>Bacillales</taxon>
        <taxon>Paenibacillaceae</taxon>
        <taxon>Paenibacillus</taxon>
    </lineage>
</organism>
<evidence type="ECO:0000256" key="2">
    <source>
        <dbReference type="ARBA" id="ARBA00022475"/>
    </source>
</evidence>
<keyword evidence="6" id="KW-0547">Nucleotide-binding</keyword>
<keyword evidence="15" id="KW-1185">Reference proteome</keyword>
<comment type="subcellular location">
    <subcellularLocation>
        <location evidence="1">Cell membrane</location>
        <topology evidence="1">Multi-pass membrane protein</topology>
    </subcellularLocation>
</comment>
<dbReference type="Proteomes" id="UP001519887">
    <property type="component" value="Unassembled WGS sequence"/>
</dbReference>
<keyword evidence="8" id="KW-0067">ATP-binding</keyword>
<keyword evidence="3" id="KW-0597">Phosphoprotein</keyword>
<sequence>MELIAIKTKIQTQFFLYYLFLSVIPLLALSYYSYYNIKTNTQQDLVNTISFDMRQSQSSLDNLYTRFQKYTDILSNSTTFYNAVISTSNDMKNGKIQQAKYSGAINLDPQIKSLFATDDVISAAMVVIDGRVVYSYKDFVSIMNNFKDNPIIVNTKNTPNMHWFSNQSSPFGLFDGNYTIITKNIYDIIGNNPTESICQFVILINQQKITDLLNDHLRFADSIIRVIDENGNMIAGNDSVPQTSEEHFNKIIQQMPSDQNSTHTKYIDNYLVLQSFSATSNWHIVQLSPAKHVTKASSSIIFFTIFLIAGLLIIMFLFSFFISKEIILPIKRLAHAMKKVGEKNIKIEIVQHSKNEIGEIISGFNQMVKRIDNLFTLTIEIEGKKRKSEIDMLKYQINPHFLYNTINSIRFSAMNHKDEITATMLVTLSRLLRNTLSHTSHVIQWGEEIQNIKDYIILQQLRYDNQLNVAYNIGENTQYLFVPHMILQPIVENSIMHGLNQKLNSGDFASVIISSYLKDNHIHIISVYDNGVGIADSIMENILEHNSTIVSDSLQIGLVNIHKRIRLQYGEPYGIELESAAGEYSNVKIILPVLKNIEDELPISFEHIENYS</sequence>
<feature type="transmembrane region" description="Helical" evidence="12">
    <location>
        <begin position="15"/>
        <end position="34"/>
    </location>
</feature>
<gene>
    <name evidence="14" type="ORF">K0U00_03060</name>
</gene>
<dbReference type="SUPFAM" id="SSF55874">
    <property type="entry name" value="ATPase domain of HSP90 chaperone/DNA topoisomerase II/histidine kinase"/>
    <property type="match status" value="1"/>
</dbReference>
<dbReference type="InterPro" id="IPR003660">
    <property type="entry name" value="HAMP_dom"/>
</dbReference>
<keyword evidence="5 12" id="KW-0812">Transmembrane</keyword>
<dbReference type="PROSITE" id="PS50885">
    <property type="entry name" value="HAMP"/>
    <property type="match status" value="1"/>
</dbReference>
<evidence type="ECO:0000256" key="10">
    <source>
        <dbReference type="ARBA" id="ARBA00023012"/>
    </source>
</evidence>
<evidence type="ECO:0000256" key="5">
    <source>
        <dbReference type="ARBA" id="ARBA00022692"/>
    </source>
</evidence>
<evidence type="ECO:0000259" key="13">
    <source>
        <dbReference type="PROSITE" id="PS50885"/>
    </source>
</evidence>
<evidence type="ECO:0000256" key="8">
    <source>
        <dbReference type="ARBA" id="ARBA00022840"/>
    </source>
</evidence>
<dbReference type="Pfam" id="PF06580">
    <property type="entry name" value="His_kinase"/>
    <property type="match status" value="1"/>
</dbReference>
<evidence type="ECO:0000256" key="3">
    <source>
        <dbReference type="ARBA" id="ARBA00022553"/>
    </source>
</evidence>
<evidence type="ECO:0000256" key="11">
    <source>
        <dbReference type="ARBA" id="ARBA00023136"/>
    </source>
</evidence>
<evidence type="ECO:0000256" key="12">
    <source>
        <dbReference type="SAM" id="Phobius"/>
    </source>
</evidence>
<keyword evidence="10" id="KW-0902">Two-component regulatory system</keyword>
<proteinExistence type="predicted"/>
<keyword evidence="2" id="KW-1003">Cell membrane</keyword>
<dbReference type="EMBL" id="JAHZIK010000033">
    <property type="protein sequence ID" value="MBW7453021.1"/>
    <property type="molecule type" value="Genomic_DNA"/>
</dbReference>
<evidence type="ECO:0000313" key="15">
    <source>
        <dbReference type="Proteomes" id="UP001519887"/>
    </source>
</evidence>
<evidence type="ECO:0000256" key="7">
    <source>
        <dbReference type="ARBA" id="ARBA00022777"/>
    </source>
</evidence>
<dbReference type="CDD" id="cd06225">
    <property type="entry name" value="HAMP"/>
    <property type="match status" value="1"/>
</dbReference>
<dbReference type="GO" id="GO:0016301">
    <property type="term" value="F:kinase activity"/>
    <property type="evidence" value="ECO:0007669"/>
    <property type="project" value="UniProtKB-KW"/>
</dbReference>
<feature type="domain" description="HAMP" evidence="13">
    <location>
        <begin position="324"/>
        <end position="376"/>
    </location>
</feature>
<protein>
    <submittedName>
        <fullName evidence="14">Histidine kinase</fullName>
    </submittedName>
</protein>
<feature type="transmembrane region" description="Helical" evidence="12">
    <location>
        <begin position="300"/>
        <end position="322"/>
    </location>
</feature>
<dbReference type="InterPro" id="IPR010559">
    <property type="entry name" value="Sig_transdc_His_kin_internal"/>
</dbReference>
<evidence type="ECO:0000256" key="6">
    <source>
        <dbReference type="ARBA" id="ARBA00022741"/>
    </source>
</evidence>
<name>A0ABS7BWI6_9BACL</name>
<dbReference type="SMART" id="SM00304">
    <property type="entry name" value="HAMP"/>
    <property type="match status" value="1"/>
</dbReference>
<dbReference type="InterPro" id="IPR036890">
    <property type="entry name" value="HATPase_C_sf"/>
</dbReference>